<dbReference type="InterPro" id="IPR017871">
    <property type="entry name" value="ABC_transporter-like_CS"/>
</dbReference>
<accession>A0A1T4YPJ4</accession>
<dbReference type="Proteomes" id="UP000190042">
    <property type="component" value="Unassembled WGS sequence"/>
</dbReference>
<dbReference type="InterPro" id="IPR027417">
    <property type="entry name" value="P-loop_NTPase"/>
</dbReference>
<keyword evidence="2" id="KW-0547">Nucleotide-binding</keyword>
<dbReference type="PANTHER" id="PTHR42794:SF2">
    <property type="entry name" value="ABC TRANSPORTER ATP-BINDING PROTEIN"/>
    <property type="match status" value="1"/>
</dbReference>
<evidence type="ECO:0000313" key="6">
    <source>
        <dbReference type="Proteomes" id="UP000190042"/>
    </source>
</evidence>
<dbReference type="PANTHER" id="PTHR42794">
    <property type="entry name" value="HEMIN IMPORT ATP-BINDING PROTEIN HMUV"/>
    <property type="match status" value="1"/>
</dbReference>
<evidence type="ECO:0000259" key="4">
    <source>
        <dbReference type="PROSITE" id="PS50893"/>
    </source>
</evidence>
<dbReference type="FunFam" id="3.40.50.300:FF:000134">
    <property type="entry name" value="Iron-enterobactin ABC transporter ATP-binding protein"/>
    <property type="match status" value="1"/>
</dbReference>
<keyword evidence="1" id="KW-0813">Transport</keyword>
<name>A0A1T4YPJ4_9BACL</name>
<feature type="domain" description="ABC transporter" evidence="4">
    <location>
        <begin position="3"/>
        <end position="235"/>
    </location>
</feature>
<proteinExistence type="predicted"/>
<keyword evidence="3 5" id="KW-0067">ATP-binding</keyword>
<dbReference type="GO" id="GO:0005524">
    <property type="term" value="F:ATP binding"/>
    <property type="evidence" value="ECO:0007669"/>
    <property type="project" value="UniProtKB-KW"/>
</dbReference>
<gene>
    <name evidence="5" type="ORF">SAMN04244570_3241</name>
</gene>
<reference evidence="6" key="1">
    <citation type="submission" date="2017-02" db="EMBL/GenBank/DDBJ databases">
        <authorList>
            <person name="Varghese N."/>
            <person name="Submissions S."/>
        </authorList>
    </citation>
    <scope>NUCLEOTIDE SEQUENCE [LARGE SCALE GENOMIC DNA]</scope>
    <source>
        <strain evidence="6">DSM 23966</strain>
    </source>
</reference>
<dbReference type="AlphaFoldDB" id="A0A1T4YPJ4"/>
<evidence type="ECO:0000256" key="3">
    <source>
        <dbReference type="ARBA" id="ARBA00022840"/>
    </source>
</evidence>
<dbReference type="GO" id="GO:0016887">
    <property type="term" value="F:ATP hydrolysis activity"/>
    <property type="evidence" value="ECO:0007669"/>
    <property type="project" value="InterPro"/>
</dbReference>
<dbReference type="Pfam" id="PF00005">
    <property type="entry name" value="ABC_tran"/>
    <property type="match status" value="1"/>
</dbReference>
<dbReference type="InterPro" id="IPR003439">
    <property type="entry name" value="ABC_transporter-like_ATP-bd"/>
</dbReference>
<dbReference type="RefSeq" id="WP_078818330.1">
    <property type="nucleotide sequence ID" value="NZ_FUYJ01000007.1"/>
</dbReference>
<protein>
    <submittedName>
        <fullName evidence="5">Iron complex transport system ATP-binding protein</fullName>
    </submittedName>
</protein>
<dbReference type="EMBL" id="FUYJ01000007">
    <property type="protein sequence ID" value="SKB03692.1"/>
    <property type="molecule type" value="Genomic_DNA"/>
</dbReference>
<dbReference type="Gene3D" id="3.40.50.300">
    <property type="entry name" value="P-loop containing nucleotide triphosphate hydrolases"/>
    <property type="match status" value="1"/>
</dbReference>
<dbReference type="CDD" id="cd03214">
    <property type="entry name" value="ABC_Iron-Siderophores_B12_Hemin"/>
    <property type="match status" value="1"/>
</dbReference>
<sequence length="267" mass="29728">MGITVEGISASIQEKKIISDIHLRVKPGQFVGLIGPNGSGKSTLLKSIYRINKPDCGKITLDSENLYEISAKKTAQKMAVVSQESQHTFEFSVMEIVLMGRAPHKKMMETDTVEDMRIAEEALEKVGLESYGDRLISTLSGGEKQRVMVARALAQQAKYLVLDEPTNHLDIHHQLQLMDLVKKLNITVIAALHDLNIASVYCDHIYVLNQGQLAVAGQPEEVLTETILQEIFRVNTHIIQHPITGKTHITFLSDAAPAIKRHEEVYI</sequence>
<dbReference type="InterPro" id="IPR003593">
    <property type="entry name" value="AAA+_ATPase"/>
</dbReference>
<dbReference type="SUPFAM" id="SSF52540">
    <property type="entry name" value="P-loop containing nucleoside triphosphate hydrolases"/>
    <property type="match status" value="1"/>
</dbReference>
<dbReference type="PROSITE" id="PS50893">
    <property type="entry name" value="ABC_TRANSPORTER_2"/>
    <property type="match status" value="1"/>
</dbReference>
<dbReference type="PROSITE" id="PS00211">
    <property type="entry name" value="ABC_TRANSPORTER_1"/>
    <property type="match status" value="1"/>
</dbReference>
<dbReference type="SMART" id="SM00382">
    <property type="entry name" value="AAA"/>
    <property type="match status" value="1"/>
</dbReference>
<evidence type="ECO:0000313" key="5">
    <source>
        <dbReference type="EMBL" id="SKB03692.1"/>
    </source>
</evidence>
<organism evidence="5 6">
    <name type="scientific">Sporosarcina newyorkensis</name>
    <dbReference type="NCBI Taxonomy" id="759851"/>
    <lineage>
        <taxon>Bacteria</taxon>
        <taxon>Bacillati</taxon>
        <taxon>Bacillota</taxon>
        <taxon>Bacilli</taxon>
        <taxon>Bacillales</taxon>
        <taxon>Caryophanaceae</taxon>
        <taxon>Sporosarcina</taxon>
    </lineage>
</organism>
<evidence type="ECO:0000256" key="2">
    <source>
        <dbReference type="ARBA" id="ARBA00022741"/>
    </source>
</evidence>
<keyword evidence="6" id="KW-1185">Reference proteome</keyword>
<evidence type="ECO:0000256" key="1">
    <source>
        <dbReference type="ARBA" id="ARBA00022448"/>
    </source>
</evidence>